<dbReference type="GO" id="GO:0003677">
    <property type="term" value="F:DNA binding"/>
    <property type="evidence" value="ECO:0007669"/>
    <property type="project" value="InterPro"/>
</dbReference>
<accession>A0A0U3B7S5</accession>
<dbReference type="NCBIfam" id="TIGR02937">
    <property type="entry name" value="sigma70-ECF"/>
    <property type="match status" value="1"/>
</dbReference>
<reference evidence="7 8" key="1">
    <citation type="submission" date="2015-12" db="EMBL/GenBank/DDBJ databases">
        <title>Complete genome of Lacimicrobium alkaliphilum KCTC 32984.</title>
        <authorList>
            <person name="Kim S.-G."/>
            <person name="Lee Y.-J."/>
        </authorList>
    </citation>
    <scope>NUCLEOTIDE SEQUENCE [LARGE SCALE GENOMIC DNA]</scope>
    <source>
        <strain evidence="7 8">YelD216</strain>
    </source>
</reference>
<dbReference type="PANTHER" id="PTHR43133:SF46">
    <property type="entry name" value="RNA POLYMERASE SIGMA-70 FACTOR ECF SUBFAMILY"/>
    <property type="match status" value="1"/>
</dbReference>
<dbReference type="OrthoDB" id="9780326at2"/>
<dbReference type="EMBL" id="CP013650">
    <property type="protein sequence ID" value="ALS97701.1"/>
    <property type="molecule type" value="Genomic_DNA"/>
</dbReference>
<dbReference type="STRING" id="1526571.AT746_05050"/>
<dbReference type="Gene3D" id="1.10.10.10">
    <property type="entry name" value="Winged helix-like DNA-binding domain superfamily/Winged helix DNA-binding domain"/>
    <property type="match status" value="1"/>
</dbReference>
<comment type="similarity">
    <text evidence="1">Belongs to the sigma-70 factor family. ECF subfamily.</text>
</comment>
<sequence length="187" mass="21736">MQADGQLIEASEQFIDKAERALIEAVRAGDKQAYRKLYEKHLGRVYALCLRLSGDRSVAEEATQEVFIQLWRKIDNYGGQSRFSTWLHGVTSNVCISYMRKQKSWLQRLFSQDQDELEALHAEPESNWDLDDYIQRLPHRARQVFVLHAIEGYRHEEIAGMLNMAVGSSKAQLHRAKQLLKEWMDNA</sequence>
<feature type="domain" description="RNA polymerase sigma factor 70 region 4 type 2" evidence="6">
    <location>
        <begin position="130"/>
        <end position="180"/>
    </location>
</feature>
<dbReference type="GO" id="GO:0016987">
    <property type="term" value="F:sigma factor activity"/>
    <property type="evidence" value="ECO:0007669"/>
    <property type="project" value="UniProtKB-KW"/>
</dbReference>
<organism evidence="7 8">
    <name type="scientific">Lacimicrobium alkaliphilum</name>
    <dbReference type="NCBI Taxonomy" id="1526571"/>
    <lineage>
        <taxon>Bacteria</taxon>
        <taxon>Pseudomonadati</taxon>
        <taxon>Pseudomonadota</taxon>
        <taxon>Gammaproteobacteria</taxon>
        <taxon>Alteromonadales</taxon>
        <taxon>Alteromonadaceae</taxon>
        <taxon>Lacimicrobium</taxon>
    </lineage>
</organism>
<name>A0A0U3B7S5_9ALTE</name>
<dbReference type="SUPFAM" id="SSF88659">
    <property type="entry name" value="Sigma3 and sigma4 domains of RNA polymerase sigma factors"/>
    <property type="match status" value="1"/>
</dbReference>
<dbReference type="Pfam" id="PF04542">
    <property type="entry name" value="Sigma70_r2"/>
    <property type="match status" value="1"/>
</dbReference>
<dbReference type="InterPro" id="IPR007627">
    <property type="entry name" value="RNA_pol_sigma70_r2"/>
</dbReference>
<evidence type="ECO:0000256" key="3">
    <source>
        <dbReference type="ARBA" id="ARBA00023082"/>
    </source>
</evidence>
<evidence type="ECO:0000313" key="8">
    <source>
        <dbReference type="Proteomes" id="UP000068447"/>
    </source>
</evidence>
<dbReference type="AlphaFoldDB" id="A0A0U3B7S5"/>
<evidence type="ECO:0000259" key="5">
    <source>
        <dbReference type="Pfam" id="PF04542"/>
    </source>
</evidence>
<dbReference type="RefSeq" id="WP_062477330.1">
    <property type="nucleotide sequence ID" value="NZ_CP013650.1"/>
</dbReference>
<gene>
    <name evidence="7" type="ORF">AT746_05050</name>
</gene>
<feature type="domain" description="RNA polymerase sigma-70 region 2" evidence="5">
    <location>
        <begin position="37"/>
        <end position="103"/>
    </location>
</feature>
<keyword evidence="2" id="KW-0805">Transcription regulation</keyword>
<keyword evidence="3" id="KW-0731">Sigma factor</keyword>
<evidence type="ECO:0000313" key="7">
    <source>
        <dbReference type="EMBL" id="ALS97701.1"/>
    </source>
</evidence>
<dbReference type="InterPro" id="IPR013325">
    <property type="entry name" value="RNA_pol_sigma_r2"/>
</dbReference>
<dbReference type="Proteomes" id="UP000068447">
    <property type="component" value="Chromosome"/>
</dbReference>
<dbReference type="InterPro" id="IPR039425">
    <property type="entry name" value="RNA_pol_sigma-70-like"/>
</dbReference>
<evidence type="ECO:0000256" key="4">
    <source>
        <dbReference type="ARBA" id="ARBA00023163"/>
    </source>
</evidence>
<dbReference type="InterPro" id="IPR013249">
    <property type="entry name" value="RNA_pol_sigma70_r4_t2"/>
</dbReference>
<proteinExistence type="inferred from homology"/>
<evidence type="ECO:0000256" key="2">
    <source>
        <dbReference type="ARBA" id="ARBA00023015"/>
    </source>
</evidence>
<dbReference type="KEGG" id="lal:AT746_05050"/>
<evidence type="ECO:0000259" key="6">
    <source>
        <dbReference type="Pfam" id="PF08281"/>
    </source>
</evidence>
<keyword evidence="8" id="KW-1185">Reference proteome</keyword>
<dbReference type="InterPro" id="IPR036388">
    <property type="entry name" value="WH-like_DNA-bd_sf"/>
</dbReference>
<dbReference type="PANTHER" id="PTHR43133">
    <property type="entry name" value="RNA POLYMERASE ECF-TYPE SIGMA FACTO"/>
    <property type="match status" value="1"/>
</dbReference>
<dbReference type="GO" id="GO:0006352">
    <property type="term" value="P:DNA-templated transcription initiation"/>
    <property type="evidence" value="ECO:0007669"/>
    <property type="project" value="InterPro"/>
</dbReference>
<dbReference type="Gene3D" id="1.10.1740.10">
    <property type="match status" value="1"/>
</dbReference>
<keyword evidence="4" id="KW-0804">Transcription</keyword>
<dbReference type="SUPFAM" id="SSF88946">
    <property type="entry name" value="Sigma2 domain of RNA polymerase sigma factors"/>
    <property type="match status" value="1"/>
</dbReference>
<dbReference type="Pfam" id="PF08281">
    <property type="entry name" value="Sigma70_r4_2"/>
    <property type="match status" value="1"/>
</dbReference>
<dbReference type="InterPro" id="IPR013324">
    <property type="entry name" value="RNA_pol_sigma_r3/r4-like"/>
</dbReference>
<dbReference type="InterPro" id="IPR014284">
    <property type="entry name" value="RNA_pol_sigma-70_dom"/>
</dbReference>
<evidence type="ECO:0000256" key="1">
    <source>
        <dbReference type="ARBA" id="ARBA00010641"/>
    </source>
</evidence>
<protein>
    <submittedName>
        <fullName evidence="7">RNA polymerase subunit sigma-70</fullName>
    </submittedName>
</protein>